<dbReference type="AlphaFoldDB" id="A0AAE3NGC5"/>
<accession>A0AAE3NGC5</accession>
<organism evidence="2 3">
    <name type="scientific">Ralstonia solanacearum</name>
    <name type="common">Pseudomonas solanacearum</name>
    <dbReference type="NCBI Taxonomy" id="305"/>
    <lineage>
        <taxon>Bacteria</taxon>
        <taxon>Pseudomonadati</taxon>
        <taxon>Pseudomonadota</taxon>
        <taxon>Betaproteobacteria</taxon>
        <taxon>Burkholderiales</taxon>
        <taxon>Burkholderiaceae</taxon>
        <taxon>Ralstonia</taxon>
        <taxon>Ralstonia solanacearum species complex</taxon>
    </lineage>
</organism>
<comment type="caution">
    <text evidence="2">The sequence shown here is derived from an EMBL/GenBank/DDBJ whole genome shotgun (WGS) entry which is preliminary data.</text>
</comment>
<reference evidence="2" key="1">
    <citation type="submission" date="2021-09" db="EMBL/GenBank/DDBJ databases">
        <title>Genomic analysis of Ralstonia spp.</title>
        <authorList>
            <person name="Aburjaile F."/>
            <person name="Ariute J.C."/>
            <person name="Pais A.K.L."/>
            <person name="Albuquerque G.M.R."/>
            <person name="Silva A.M.F."/>
            <person name="Brenig B."/>
            <person name="Azevedo V."/>
            <person name="Matiuzzi M."/>
            <person name="Ramos R."/>
            <person name="Goes-Neto A."/>
            <person name="Soares S."/>
            <person name="Iseppon A.M.B."/>
            <person name="Souza E."/>
            <person name="Gama M."/>
        </authorList>
    </citation>
    <scope>NUCLEOTIDE SEQUENCE</scope>
    <source>
        <strain evidence="2">B4</strain>
    </source>
</reference>
<name>A0AAE3NGC5_RALSL</name>
<dbReference type="EMBL" id="JAIVEX010000001">
    <property type="protein sequence ID" value="MDB0520459.1"/>
    <property type="molecule type" value="Genomic_DNA"/>
</dbReference>
<gene>
    <name evidence="2" type="ORF">LBW55_02390</name>
</gene>
<evidence type="ECO:0000313" key="3">
    <source>
        <dbReference type="Proteomes" id="UP001143674"/>
    </source>
</evidence>
<feature type="compositionally biased region" description="Polar residues" evidence="1">
    <location>
        <begin position="201"/>
        <end position="216"/>
    </location>
</feature>
<feature type="compositionally biased region" description="Polar residues" evidence="1">
    <location>
        <begin position="100"/>
        <end position="111"/>
    </location>
</feature>
<dbReference type="RefSeq" id="WP_247589229.1">
    <property type="nucleotide sequence ID" value="NZ_JAIVEX010000001.1"/>
</dbReference>
<evidence type="ECO:0000313" key="2">
    <source>
        <dbReference type="EMBL" id="MDB0520459.1"/>
    </source>
</evidence>
<protein>
    <recommendedName>
        <fullName evidence="4">Type III effector protein</fullName>
    </recommendedName>
</protein>
<feature type="region of interest" description="Disordered" evidence="1">
    <location>
        <begin position="201"/>
        <end position="225"/>
    </location>
</feature>
<evidence type="ECO:0000256" key="1">
    <source>
        <dbReference type="SAM" id="MobiDB-lite"/>
    </source>
</evidence>
<dbReference type="Proteomes" id="UP001143674">
    <property type="component" value="Unassembled WGS sequence"/>
</dbReference>
<evidence type="ECO:0008006" key="4">
    <source>
        <dbReference type="Google" id="ProtNLM"/>
    </source>
</evidence>
<feature type="region of interest" description="Disordered" evidence="1">
    <location>
        <begin position="93"/>
        <end position="173"/>
    </location>
</feature>
<proteinExistence type="predicted"/>
<sequence>MDRVALHRFTYDQQRIAAQQTEQTRQRVRELNEFMASVRVASSQEYTGTHNSTDHNALGIPTADQQRMATRQRVRELNEFMAFVNAMSSLHGPGHEFRGTSESTGSNTLNTPIGARDRRDIARGLANRQRMQESLDRTYFARTNESSRVPGREPTGPSGSTSGNTLDTPIGARDRRDIAQGLANRQRMQESLDRTYFARTNESSHVPSQTFTGSSESRGHDTFDTPTGDHQGIEQDLANRQHLQELHDLVHLARENDPSGMPSLAVLTDALGMLTGMHETTDLTGVVGTNAFYLIEHLRDIGVLPSYQLASPVQQAARGAHNDPERLVRNLLALVTADSPVLPTRAHSSS</sequence>
<feature type="compositionally biased region" description="Polar residues" evidence="1">
    <location>
        <begin position="157"/>
        <end position="167"/>
    </location>
</feature>